<dbReference type="GeneID" id="9052250"/>
<gene>
    <name evidence="2" type="ORF">Pmar_PMAR004964</name>
</gene>
<reference evidence="2 3" key="1">
    <citation type="submission" date="2008-07" db="EMBL/GenBank/DDBJ databases">
        <authorList>
            <person name="El-Sayed N."/>
            <person name="Caler E."/>
            <person name="Inman J."/>
            <person name="Amedeo P."/>
            <person name="Hass B."/>
            <person name="Wortman J."/>
        </authorList>
    </citation>
    <scope>NUCLEOTIDE SEQUENCE [LARGE SCALE GENOMIC DNA]</scope>
    <source>
        <strain evidence="3">ATCC 50983 / TXsc</strain>
    </source>
</reference>
<organism evidence="3">
    <name type="scientific">Perkinsus marinus (strain ATCC 50983 / TXsc)</name>
    <dbReference type="NCBI Taxonomy" id="423536"/>
    <lineage>
        <taxon>Eukaryota</taxon>
        <taxon>Sar</taxon>
        <taxon>Alveolata</taxon>
        <taxon>Perkinsozoa</taxon>
        <taxon>Perkinsea</taxon>
        <taxon>Perkinsida</taxon>
        <taxon>Perkinsidae</taxon>
        <taxon>Perkinsus</taxon>
    </lineage>
</organism>
<evidence type="ECO:0000313" key="3">
    <source>
        <dbReference type="Proteomes" id="UP000007800"/>
    </source>
</evidence>
<dbReference type="InParanoid" id="C5L1M3"/>
<name>C5L1M3_PERM5</name>
<dbReference type="RefSeq" id="XP_002777558.1">
    <property type="nucleotide sequence ID" value="XM_002777512.1"/>
</dbReference>
<evidence type="ECO:0000256" key="1">
    <source>
        <dbReference type="SAM" id="MobiDB-lite"/>
    </source>
</evidence>
<dbReference type="AlphaFoldDB" id="C5L1M3"/>
<dbReference type="EMBL" id="GG678342">
    <property type="protein sequence ID" value="EER09374.1"/>
    <property type="molecule type" value="Genomic_DNA"/>
</dbReference>
<protein>
    <submittedName>
        <fullName evidence="2">Uncharacterized protein</fullName>
    </submittedName>
</protein>
<accession>C5L1M3</accession>
<sequence>VAARMQHIIINSSNRCHHMVVLLGWAWPGEQEEQGHMSQTHSVRNGAKGQMDQKFSKQTLLN</sequence>
<dbReference type="Proteomes" id="UP000007800">
    <property type="component" value="Unassembled WGS sequence"/>
</dbReference>
<proteinExistence type="predicted"/>
<feature type="non-terminal residue" evidence="2">
    <location>
        <position position="1"/>
    </location>
</feature>
<evidence type="ECO:0000313" key="2">
    <source>
        <dbReference type="EMBL" id="EER09374.1"/>
    </source>
</evidence>
<keyword evidence="3" id="KW-1185">Reference proteome</keyword>
<feature type="region of interest" description="Disordered" evidence="1">
    <location>
        <begin position="33"/>
        <end position="62"/>
    </location>
</feature>